<feature type="transmembrane region" description="Helical" evidence="1">
    <location>
        <begin position="179"/>
        <end position="199"/>
    </location>
</feature>
<name>A0ABV6PDA1_9SPHN</name>
<dbReference type="EMBL" id="JBHLTL010000001">
    <property type="protein sequence ID" value="MFC0587805.1"/>
    <property type="molecule type" value="Genomic_DNA"/>
</dbReference>
<proteinExistence type="predicted"/>
<organism evidence="3 4">
    <name type="scientific">Novosphingobium aquiterrae</name>
    <dbReference type="NCBI Taxonomy" id="624388"/>
    <lineage>
        <taxon>Bacteria</taxon>
        <taxon>Pseudomonadati</taxon>
        <taxon>Pseudomonadota</taxon>
        <taxon>Alphaproteobacteria</taxon>
        <taxon>Sphingomonadales</taxon>
        <taxon>Sphingomonadaceae</taxon>
        <taxon>Novosphingobium</taxon>
    </lineage>
</organism>
<dbReference type="InterPro" id="IPR000326">
    <property type="entry name" value="PAP2/HPO"/>
</dbReference>
<dbReference type="SUPFAM" id="SSF48317">
    <property type="entry name" value="Acid phosphatase/Vanadium-dependent haloperoxidase"/>
    <property type="match status" value="1"/>
</dbReference>
<gene>
    <name evidence="3" type="ORF">ACFFF7_00095</name>
</gene>
<dbReference type="Pfam" id="PF01569">
    <property type="entry name" value="PAP2"/>
    <property type="match status" value="1"/>
</dbReference>
<protein>
    <submittedName>
        <fullName evidence="3">Phosphatase PAP2 family protein</fullName>
    </submittedName>
</protein>
<keyword evidence="4" id="KW-1185">Reference proteome</keyword>
<feature type="transmembrane region" description="Helical" evidence="1">
    <location>
        <begin position="108"/>
        <end position="128"/>
    </location>
</feature>
<evidence type="ECO:0000313" key="4">
    <source>
        <dbReference type="Proteomes" id="UP001589943"/>
    </source>
</evidence>
<feature type="transmembrane region" description="Helical" evidence="1">
    <location>
        <begin position="148"/>
        <end position="167"/>
    </location>
</feature>
<dbReference type="Gene3D" id="1.20.144.10">
    <property type="entry name" value="Phosphatidic acid phosphatase type 2/haloperoxidase"/>
    <property type="match status" value="1"/>
</dbReference>
<dbReference type="CDD" id="cd03392">
    <property type="entry name" value="PAP2_like_2"/>
    <property type="match status" value="1"/>
</dbReference>
<dbReference type="RefSeq" id="WP_379479329.1">
    <property type="nucleotide sequence ID" value="NZ_JBHLTL010000001.1"/>
</dbReference>
<feature type="transmembrane region" description="Helical" evidence="1">
    <location>
        <begin position="205"/>
        <end position="224"/>
    </location>
</feature>
<dbReference type="PANTHER" id="PTHR14969:SF13">
    <property type="entry name" value="AT30094P"/>
    <property type="match status" value="1"/>
</dbReference>
<sequence>MNDVFAVAPAASPARQQITPRHAWTAGVLCWLLFAAVAWAVLRGHLTGFDEAGLRYWRKAGDLGWAGGTMSLEAVRDVTALGGVTLRVVFSISALVALLFLRMRREAVLLVLTLVSGLLVELMLKALVGRARPTLVPHLDLAGGMSFPSGHSFNAALGFIAVALAFAPLSNRRAVRWTLIGAAVAISWAVAFSRVMLGVHYPTDVVAGWLGGAGWAFLAEAALYRPAKVVAEAAS</sequence>
<keyword evidence="1" id="KW-0812">Transmembrane</keyword>
<accession>A0ABV6PDA1</accession>
<evidence type="ECO:0000256" key="1">
    <source>
        <dbReference type="SAM" id="Phobius"/>
    </source>
</evidence>
<evidence type="ECO:0000313" key="3">
    <source>
        <dbReference type="EMBL" id="MFC0587805.1"/>
    </source>
</evidence>
<keyword evidence="1" id="KW-0472">Membrane</keyword>
<feature type="domain" description="Phosphatidic acid phosphatase type 2/haloperoxidase" evidence="2">
    <location>
        <begin position="107"/>
        <end position="220"/>
    </location>
</feature>
<dbReference type="SMART" id="SM00014">
    <property type="entry name" value="acidPPc"/>
    <property type="match status" value="1"/>
</dbReference>
<comment type="caution">
    <text evidence="3">The sequence shown here is derived from an EMBL/GenBank/DDBJ whole genome shotgun (WGS) entry which is preliminary data.</text>
</comment>
<dbReference type="Proteomes" id="UP001589943">
    <property type="component" value="Unassembled WGS sequence"/>
</dbReference>
<keyword evidence="1" id="KW-1133">Transmembrane helix</keyword>
<feature type="transmembrane region" description="Helical" evidence="1">
    <location>
        <begin position="80"/>
        <end position="101"/>
    </location>
</feature>
<reference evidence="3 4" key="1">
    <citation type="submission" date="2024-09" db="EMBL/GenBank/DDBJ databases">
        <authorList>
            <person name="Sun Q."/>
            <person name="Mori K."/>
        </authorList>
    </citation>
    <scope>NUCLEOTIDE SEQUENCE [LARGE SCALE GENOMIC DNA]</scope>
    <source>
        <strain evidence="3 4">NCAIM B.02537</strain>
    </source>
</reference>
<feature type="transmembrane region" description="Helical" evidence="1">
    <location>
        <begin position="23"/>
        <end position="42"/>
    </location>
</feature>
<evidence type="ECO:0000259" key="2">
    <source>
        <dbReference type="SMART" id="SM00014"/>
    </source>
</evidence>
<dbReference type="InterPro" id="IPR036938">
    <property type="entry name" value="PAP2/HPO_sf"/>
</dbReference>
<dbReference type="PANTHER" id="PTHR14969">
    <property type="entry name" value="SPHINGOSINE-1-PHOSPHATE PHOSPHOHYDROLASE"/>
    <property type="match status" value="1"/>
</dbReference>